<evidence type="ECO:0000313" key="3">
    <source>
        <dbReference type="EMBL" id="KAJ1373641.1"/>
    </source>
</evidence>
<dbReference type="AlphaFoldDB" id="A0AAD5WKZ2"/>
<dbReference type="Gene3D" id="1.10.238.10">
    <property type="entry name" value="EF-hand"/>
    <property type="match status" value="2"/>
</dbReference>
<proteinExistence type="predicted"/>
<keyword evidence="4" id="KW-1185">Reference proteome</keyword>
<feature type="compositionally biased region" description="Acidic residues" evidence="1">
    <location>
        <begin position="349"/>
        <end position="361"/>
    </location>
</feature>
<evidence type="ECO:0000256" key="1">
    <source>
        <dbReference type="SAM" id="MobiDB-lite"/>
    </source>
</evidence>
<gene>
    <name evidence="3" type="ORF">KIN20_036106</name>
</gene>
<organism evidence="3 4">
    <name type="scientific">Parelaphostrongylus tenuis</name>
    <name type="common">Meningeal worm</name>
    <dbReference type="NCBI Taxonomy" id="148309"/>
    <lineage>
        <taxon>Eukaryota</taxon>
        <taxon>Metazoa</taxon>
        <taxon>Ecdysozoa</taxon>
        <taxon>Nematoda</taxon>
        <taxon>Chromadorea</taxon>
        <taxon>Rhabditida</taxon>
        <taxon>Rhabditina</taxon>
        <taxon>Rhabditomorpha</taxon>
        <taxon>Strongyloidea</taxon>
        <taxon>Metastrongylidae</taxon>
        <taxon>Parelaphostrongylus</taxon>
    </lineage>
</organism>
<comment type="caution">
    <text evidence="3">The sequence shown here is derived from an EMBL/GenBank/DDBJ whole genome shotgun (WGS) entry which is preliminary data.</text>
</comment>
<dbReference type="EMBL" id="JAHQIW010007319">
    <property type="protein sequence ID" value="KAJ1373641.1"/>
    <property type="molecule type" value="Genomic_DNA"/>
</dbReference>
<accession>A0AAD5WKZ2</accession>
<evidence type="ECO:0000313" key="4">
    <source>
        <dbReference type="Proteomes" id="UP001196413"/>
    </source>
</evidence>
<reference evidence="3" key="1">
    <citation type="submission" date="2021-06" db="EMBL/GenBank/DDBJ databases">
        <title>Parelaphostrongylus tenuis whole genome reference sequence.</title>
        <authorList>
            <person name="Garwood T.J."/>
            <person name="Larsen P.A."/>
            <person name="Fountain-Jones N.M."/>
            <person name="Garbe J.R."/>
            <person name="Macchietto M.G."/>
            <person name="Kania S.A."/>
            <person name="Gerhold R.W."/>
            <person name="Richards J.E."/>
            <person name="Wolf T.M."/>
        </authorList>
    </citation>
    <scope>NUCLEOTIDE SEQUENCE</scope>
    <source>
        <strain evidence="3">MNPRO001-30</strain>
        <tissue evidence="3">Meninges</tissue>
    </source>
</reference>
<dbReference type="Proteomes" id="UP001196413">
    <property type="component" value="Unassembled WGS sequence"/>
</dbReference>
<feature type="domain" description="EF-hand" evidence="2">
    <location>
        <begin position="196"/>
        <end position="231"/>
    </location>
</feature>
<dbReference type="InterPro" id="IPR002048">
    <property type="entry name" value="EF_hand_dom"/>
</dbReference>
<evidence type="ECO:0000259" key="2">
    <source>
        <dbReference type="PROSITE" id="PS50222"/>
    </source>
</evidence>
<dbReference type="SMART" id="SM00054">
    <property type="entry name" value="EFh"/>
    <property type="match status" value="3"/>
</dbReference>
<feature type="region of interest" description="Disordered" evidence="1">
    <location>
        <begin position="349"/>
        <end position="374"/>
    </location>
</feature>
<dbReference type="PROSITE" id="PS50222">
    <property type="entry name" value="EF_HAND_2"/>
    <property type="match status" value="1"/>
</dbReference>
<dbReference type="SUPFAM" id="SSF47473">
    <property type="entry name" value="EF-hand"/>
    <property type="match status" value="1"/>
</dbReference>
<dbReference type="InterPro" id="IPR011992">
    <property type="entry name" value="EF-hand-dom_pair"/>
</dbReference>
<name>A0AAD5WKZ2_PARTN</name>
<sequence length="412" mass="45873">MTLLLLASIASVVAVPLPLAQMGDRWSQVCCKDNDINSNGGISFREFTEFALSLMDLNRPELERLFLAGDVDRNSELDGEECISMRKLLKSTLNEKAEFLLEKYGYNISRNLTLDNLYLLARNELGIIPDDAQRSFTLSDQNNDHVIGAGEEMSDVMLKLRTQAIGNARRKLSGFDRNHDSRVSYEEIKPELLHLVDGFTLKQIFKSIDFDKDYYLTTLEYLVLLNELKRHKGGSIISTPRTIDMTMSKITPMPIVRVGRKSAATEVTQALNESAATPDPGRVSTATTWATAMAGASLRIRDRRDIGRKMNKVAPSATIHELANEGKVSVEEEKKNIKTARTKKALEDDDDEKLFDGDDEDKASVLPEASSLPKKSQIALLSEQLQHNLSGGGRTPSIDLSVTVPYDSDDFE</sequence>
<protein>
    <recommendedName>
        <fullName evidence="2">EF-hand domain-containing protein</fullName>
    </recommendedName>
</protein>
<dbReference type="GO" id="GO:0005509">
    <property type="term" value="F:calcium ion binding"/>
    <property type="evidence" value="ECO:0007669"/>
    <property type="project" value="InterPro"/>
</dbReference>
<feature type="region of interest" description="Disordered" evidence="1">
    <location>
        <begin position="387"/>
        <end position="412"/>
    </location>
</feature>